<evidence type="ECO:0000259" key="1">
    <source>
        <dbReference type="Pfam" id="PF08858"/>
    </source>
</evidence>
<proteinExistence type="predicted"/>
<organism evidence="2 3">
    <name type="scientific">Aneurinibacillus thermoaerophilus</name>
    <dbReference type="NCBI Taxonomy" id="143495"/>
    <lineage>
        <taxon>Bacteria</taxon>
        <taxon>Bacillati</taxon>
        <taxon>Bacillota</taxon>
        <taxon>Bacilli</taxon>
        <taxon>Bacillales</taxon>
        <taxon>Paenibacillaceae</taxon>
        <taxon>Aneurinibacillus group</taxon>
        <taxon>Aneurinibacillus</taxon>
    </lineage>
</organism>
<dbReference type="Pfam" id="PF08858">
    <property type="entry name" value="IDEAL"/>
    <property type="match status" value="1"/>
</dbReference>
<dbReference type="AlphaFoldDB" id="A0A1G8CZA8"/>
<protein>
    <submittedName>
        <fullName evidence="2">IDEAL domain-containing protein</fullName>
    </submittedName>
</protein>
<dbReference type="InterPro" id="IPR014957">
    <property type="entry name" value="IDEAL_dom"/>
</dbReference>
<accession>A0A1G8CZA8</accession>
<feature type="domain" description="IDEAL" evidence="1">
    <location>
        <begin position="17"/>
        <end position="37"/>
    </location>
</feature>
<evidence type="ECO:0000313" key="2">
    <source>
        <dbReference type="EMBL" id="SDH50459.1"/>
    </source>
</evidence>
<sequence length="56" mass="6878">MSEFKEPMMMCSKDYDEMIDMALAMKDKEWFEELVTKQKRLRELEIEMRRELGVLD</sequence>
<dbReference type="Proteomes" id="UP000198956">
    <property type="component" value="Unassembled WGS sequence"/>
</dbReference>
<dbReference type="RefSeq" id="WP_082705898.1">
    <property type="nucleotide sequence ID" value="NZ_FNDE01000029.1"/>
</dbReference>
<reference evidence="2 3" key="1">
    <citation type="submission" date="2016-10" db="EMBL/GenBank/DDBJ databases">
        <authorList>
            <person name="de Groot N.N."/>
        </authorList>
    </citation>
    <scope>NUCLEOTIDE SEQUENCE [LARGE SCALE GENOMIC DNA]</scope>
    <source>
        <strain evidence="2 3">L 420-91</strain>
    </source>
</reference>
<gene>
    <name evidence="2" type="ORF">SAMN04489735_10298</name>
</gene>
<evidence type="ECO:0000313" key="3">
    <source>
        <dbReference type="Proteomes" id="UP000198956"/>
    </source>
</evidence>
<dbReference type="EMBL" id="FNDE01000029">
    <property type="protein sequence ID" value="SDH50459.1"/>
    <property type="molecule type" value="Genomic_DNA"/>
</dbReference>
<dbReference type="OrthoDB" id="2680431at2"/>
<name>A0A1G8CZA8_ANETH</name>